<feature type="non-terminal residue" evidence="1">
    <location>
        <position position="146"/>
    </location>
</feature>
<proteinExistence type="predicted"/>
<evidence type="ECO:0008006" key="2">
    <source>
        <dbReference type="Google" id="ProtNLM"/>
    </source>
</evidence>
<organism evidence="1">
    <name type="scientific">marine sediment metagenome</name>
    <dbReference type="NCBI Taxonomy" id="412755"/>
    <lineage>
        <taxon>unclassified sequences</taxon>
        <taxon>metagenomes</taxon>
        <taxon>ecological metagenomes</taxon>
    </lineage>
</organism>
<comment type="caution">
    <text evidence="1">The sequence shown here is derived from an EMBL/GenBank/DDBJ whole genome shotgun (WGS) entry which is preliminary data.</text>
</comment>
<evidence type="ECO:0000313" key="1">
    <source>
        <dbReference type="EMBL" id="GAI18040.1"/>
    </source>
</evidence>
<dbReference type="SUPFAM" id="SSF53756">
    <property type="entry name" value="UDP-Glycosyltransferase/glycogen phosphorylase"/>
    <property type="match status" value="1"/>
</dbReference>
<dbReference type="AlphaFoldDB" id="X1MTM4"/>
<reference evidence="1" key="1">
    <citation type="journal article" date="2014" name="Front. Microbiol.">
        <title>High frequency of phylogenetically diverse reductive dehalogenase-homologous genes in deep subseafloor sedimentary metagenomes.</title>
        <authorList>
            <person name="Kawai M."/>
            <person name="Futagami T."/>
            <person name="Toyoda A."/>
            <person name="Takaki Y."/>
            <person name="Nishi S."/>
            <person name="Hori S."/>
            <person name="Arai W."/>
            <person name="Tsubouchi T."/>
            <person name="Morono Y."/>
            <person name="Uchiyama I."/>
            <person name="Ito T."/>
            <person name="Fujiyama A."/>
            <person name="Inagaki F."/>
            <person name="Takami H."/>
        </authorList>
    </citation>
    <scope>NUCLEOTIDE SEQUENCE</scope>
    <source>
        <strain evidence="1">Expedition CK06-06</strain>
    </source>
</reference>
<dbReference type="EMBL" id="BARV01004465">
    <property type="protein sequence ID" value="GAI18040.1"/>
    <property type="molecule type" value="Genomic_DNA"/>
</dbReference>
<accession>X1MTM4</accession>
<sequence length="146" mass="17093">MSLKRIFIDATGIVTTPTGLGKYSYYLLKAMLPKKNFHFTLIHQVDLPKSHLLFRLRNENVDFVPVQIPVIGPKRDMGLFKLRREINQYDFFHCLSSYMPAFGINIPSVVTIHDLKYLLFPKFFDNRLKTLYNIYMKILVIGSTDF</sequence>
<gene>
    <name evidence="1" type="ORF">S06H3_09900</name>
</gene>
<name>X1MTM4_9ZZZZ</name>
<protein>
    <recommendedName>
        <fullName evidence="2">Glycosyltransferase subfamily 4-like N-terminal domain-containing protein</fullName>
    </recommendedName>
</protein>